<dbReference type="EC" id="2.8.1.7" evidence="3"/>
<evidence type="ECO:0000259" key="6">
    <source>
        <dbReference type="Pfam" id="PF00266"/>
    </source>
</evidence>
<dbReference type="EMBL" id="FLUN01000001">
    <property type="protein sequence ID" value="SBW10051.1"/>
    <property type="molecule type" value="Genomic_DNA"/>
</dbReference>
<gene>
    <name evidence="7" type="ORF">KL86CLO1_12824</name>
</gene>
<accession>A0A212KEI3</accession>
<evidence type="ECO:0000313" key="7">
    <source>
        <dbReference type="EMBL" id="SBW10051.1"/>
    </source>
</evidence>
<dbReference type="Gene3D" id="3.90.1150.10">
    <property type="entry name" value="Aspartate Aminotransferase, domain 1"/>
    <property type="match status" value="1"/>
</dbReference>
<dbReference type="InterPro" id="IPR000192">
    <property type="entry name" value="Aminotrans_V_dom"/>
</dbReference>
<keyword evidence="4" id="KW-0663">Pyridoxal phosphate</keyword>
<name>A0A212KEI3_9FIRM</name>
<dbReference type="InterPro" id="IPR015422">
    <property type="entry name" value="PyrdxlP-dep_Trfase_small"/>
</dbReference>
<dbReference type="InterPro" id="IPR010969">
    <property type="entry name" value="Cys_dSase-rel_unknwn_funct"/>
</dbReference>
<proteinExistence type="inferred from homology"/>
<dbReference type="InterPro" id="IPR015424">
    <property type="entry name" value="PyrdxlP-dep_Trfase"/>
</dbReference>
<evidence type="ECO:0000256" key="4">
    <source>
        <dbReference type="ARBA" id="ARBA00022898"/>
    </source>
</evidence>
<dbReference type="AlphaFoldDB" id="A0A212KEI3"/>
<evidence type="ECO:0000256" key="3">
    <source>
        <dbReference type="ARBA" id="ARBA00012239"/>
    </source>
</evidence>
<reference evidence="7" key="1">
    <citation type="submission" date="2016-04" db="EMBL/GenBank/DDBJ databases">
        <authorList>
            <person name="Evans L.H."/>
            <person name="Alamgir A."/>
            <person name="Owens N."/>
            <person name="Weber N.D."/>
            <person name="Virtaneva K."/>
            <person name="Barbian K."/>
            <person name="Babar A."/>
            <person name="Rosenke K."/>
        </authorList>
    </citation>
    <scope>NUCLEOTIDE SEQUENCE</scope>
    <source>
        <strain evidence="7">86</strain>
    </source>
</reference>
<dbReference type="PANTHER" id="PTHR43586">
    <property type="entry name" value="CYSTEINE DESULFURASE"/>
    <property type="match status" value="1"/>
</dbReference>
<dbReference type="Gene3D" id="3.40.640.10">
    <property type="entry name" value="Type I PLP-dependent aspartate aminotransferase-like (Major domain)"/>
    <property type="match status" value="1"/>
</dbReference>
<dbReference type="NCBIfam" id="TIGR01977">
    <property type="entry name" value="am_tr_V_EF2568"/>
    <property type="match status" value="1"/>
</dbReference>
<comment type="catalytic activity">
    <reaction evidence="5">
        <text>(sulfur carrier)-H + L-cysteine = (sulfur carrier)-SH + L-alanine</text>
        <dbReference type="Rhea" id="RHEA:43892"/>
        <dbReference type="Rhea" id="RHEA-COMP:14737"/>
        <dbReference type="Rhea" id="RHEA-COMP:14739"/>
        <dbReference type="ChEBI" id="CHEBI:29917"/>
        <dbReference type="ChEBI" id="CHEBI:35235"/>
        <dbReference type="ChEBI" id="CHEBI:57972"/>
        <dbReference type="ChEBI" id="CHEBI:64428"/>
        <dbReference type="EC" id="2.8.1.7"/>
    </reaction>
</comment>
<organism evidence="7">
    <name type="scientific">uncultured Eubacteriales bacterium</name>
    <dbReference type="NCBI Taxonomy" id="172733"/>
    <lineage>
        <taxon>Bacteria</taxon>
        <taxon>Bacillati</taxon>
        <taxon>Bacillota</taxon>
        <taxon>Clostridia</taxon>
        <taxon>Eubacteriales</taxon>
        <taxon>environmental samples</taxon>
    </lineage>
</organism>
<dbReference type="InterPro" id="IPR016454">
    <property type="entry name" value="Cysteine_dSase"/>
</dbReference>
<comment type="similarity">
    <text evidence="2">Belongs to the class-V pyridoxal-phosphate-dependent aminotransferase family. Csd subfamily.</text>
</comment>
<dbReference type="SUPFAM" id="SSF53383">
    <property type="entry name" value="PLP-dependent transferases"/>
    <property type="match status" value="1"/>
</dbReference>
<dbReference type="InterPro" id="IPR015421">
    <property type="entry name" value="PyrdxlP-dep_Trfase_major"/>
</dbReference>
<evidence type="ECO:0000256" key="2">
    <source>
        <dbReference type="ARBA" id="ARBA00010447"/>
    </source>
</evidence>
<sequence length="385" mass="40004">MRSVYMDSASTSFPKAPGVGKAMADSIDQVGGSAGRGAYAGAAAAAGLAMEARERLASLVNAPDARNVIFTAGATAALNQLLKGLLRPGDRVLTSPLEHNAVLRPLHQLERRGVRLEYLPCDEAGRLDMEAAETLITSSARAVALTHASNVSGALMPVAEIGRLCREKGVFLLVDGAQTAGVLPIDMTAMAIDGLALAGHKGLLGPQGIGALVVNDALATALSPLVAGGIGSASDSLDMPSFLPDRFEAGTLNLPGICGLNAALRYLEAEGHALRAREAALTRHLVGRLAELEEDGVRILGPNDPFAPRAGVVSVDFTGRDNAEMAFLLEEKYGIATRCGLHCASAAHRVLGSFPQGAVRFSVGPFVTFEDIDYVQGAVYSLLSR</sequence>
<evidence type="ECO:0000256" key="1">
    <source>
        <dbReference type="ARBA" id="ARBA00001933"/>
    </source>
</evidence>
<comment type="cofactor">
    <cofactor evidence="1">
        <name>pyridoxal 5'-phosphate</name>
        <dbReference type="ChEBI" id="CHEBI:597326"/>
    </cofactor>
</comment>
<evidence type="ECO:0000256" key="5">
    <source>
        <dbReference type="ARBA" id="ARBA00050776"/>
    </source>
</evidence>
<dbReference type="PIRSF" id="PIRSF005572">
    <property type="entry name" value="NifS"/>
    <property type="match status" value="1"/>
</dbReference>
<dbReference type="GO" id="GO:0031071">
    <property type="term" value="F:cysteine desulfurase activity"/>
    <property type="evidence" value="ECO:0007669"/>
    <property type="project" value="UniProtKB-EC"/>
</dbReference>
<dbReference type="PANTHER" id="PTHR43586:SF4">
    <property type="entry name" value="ISOPENICILLIN N EPIMERASE"/>
    <property type="match status" value="1"/>
</dbReference>
<protein>
    <recommendedName>
        <fullName evidence="3">cysteine desulfurase</fullName>
        <ecNumber evidence="3">2.8.1.7</ecNumber>
    </recommendedName>
</protein>
<feature type="domain" description="Aminotransferase class V" evidence="6">
    <location>
        <begin position="4"/>
        <end position="375"/>
    </location>
</feature>
<dbReference type="Pfam" id="PF00266">
    <property type="entry name" value="Aminotran_5"/>
    <property type="match status" value="1"/>
</dbReference>